<evidence type="ECO:0000256" key="1">
    <source>
        <dbReference type="SAM" id="MobiDB-lite"/>
    </source>
</evidence>
<keyword evidence="3" id="KW-1185">Reference proteome</keyword>
<proteinExistence type="predicted"/>
<dbReference type="EMBL" id="JAEUBE010000042">
    <property type="protein sequence ID" value="KAH3671939.1"/>
    <property type="molecule type" value="Genomic_DNA"/>
</dbReference>
<accession>A0A9P8PIL7</accession>
<dbReference type="AlphaFoldDB" id="A0A9P8PIL7"/>
<dbReference type="GeneID" id="70232093"/>
<reference evidence="2" key="2">
    <citation type="submission" date="2021-01" db="EMBL/GenBank/DDBJ databases">
        <authorList>
            <person name="Schikora-Tamarit M.A."/>
        </authorList>
    </citation>
    <scope>NUCLEOTIDE SEQUENCE</scope>
    <source>
        <strain evidence="2">CBS6075</strain>
    </source>
</reference>
<name>A0A9P8PIL7_9ASCO</name>
<reference evidence="2" key="1">
    <citation type="journal article" date="2021" name="Open Biol.">
        <title>Shared evolutionary footprints suggest mitochondrial oxidative damage underlies multiple complex I losses in fungi.</title>
        <authorList>
            <person name="Schikora-Tamarit M.A."/>
            <person name="Marcet-Houben M."/>
            <person name="Nosek J."/>
            <person name="Gabaldon T."/>
        </authorList>
    </citation>
    <scope>NUCLEOTIDE SEQUENCE</scope>
    <source>
        <strain evidence="2">CBS6075</strain>
    </source>
</reference>
<dbReference type="RefSeq" id="XP_046065054.1">
    <property type="nucleotide sequence ID" value="XM_046202010.1"/>
</dbReference>
<evidence type="ECO:0000313" key="3">
    <source>
        <dbReference type="Proteomes" id="UP000769157"/>
    </source>
</evidence>
<protein>
    <submittedName>
        <fullName evidence="2">Uncharacterized protein</fullName>
    </submittedName>
</protein>
<organism evidence="2 3">
    <name type="scientific">Ogataea philodendri</name>
    <dbReference type="NCBI Taxonomy" id="1378263"/>
    <lineage>
        <taxon>Eukaryota</taxon>
        <taxon>Fungi</taxon>
        <taxon>Dikarya</taxon>
        <taxon>Ascomycota</taxon>
        <taxon>Saccharomycotina</taxon>
        <taxon>Pichiomycetes</taxon>
        <taxon>Pichiales</taxon>
        <taxon>Pichiaceae</taxon>
        <taxon>Ogataea</taxon>
    </lineage>
</organism>
<feature type="compositionally biased region" description="Polar residues" evidence="1">
    <location>
        <begin position="12"/>
        <end position="21"/>
    </location>
</feature>
<feature type="region of interest" description="Disordered" evidence="1">
    <location>
        <begin position="1"/>
        <end position="24"/>
    </location>
</feature>
<comment type="caution">
    <text evidence="2">The sequence shown here is derived from an EMBL/GenBank/DDBJ whole genome shotgun (WGS) entry which is preliminary data.</text>
</comment>
<dbReference type="Proteomes" id="UP000769157">
    <property type="component" value="Unassembled WGS sequence"/>
</dbReference>
<sequence length="100" mass="10518">MVTVEESGIDLASNQSCAGNTHSKDDPVGLVGVVTSGLPSVVPGTGVSEPSSVSNWSLWLDEVLGSSKPFVRKCQHFPSKLFANNVCVSVDHFLLEFGLA</sequence>
<gene>
    <name evidence="2" type="ORF">OGAPHI_000125</name>
</gene>
<evidence type="ECO:0000313" key="2">
    <source>
        <dbReference type="EMBL" id="KAH3671939.1"/>
    </source>
</evidence>